<evidence type="ECO:0000313" key="5">
    <source>
        <dbReference type="EMBL" id="GHO59707.1"/>
    </source>
</evidence>
<dbReference type="PANTHER" id="PTHR11839">
    <property type="entry name" value="UDP/ADP-SUGAR PYROPHOSPHATASE"/>
    <property type="match status" value="1"/>
</dbReference>
<dbReference type="Proteomes" id="UP000654345">
    <property type="component" value="Unassembled WGS sequence"/>
</dbReference>
<keyword evidence="6" id="KW-1185">Reference proteome</keyword>
<dbReference type="PROSITE" id="PS00893">
    <property type="entry name" value="NUDIX_BOX"/>
    <property type="match status" value="1"/>
</dbReference>
<organism evidence="5 6">
    <name type="scientific">Ktedonobacter robiniae</name>
    <dbReference type="NCBI Taxonomy" id="2778365"/>
    <lineage>
        <taxon>Bacteria</taxon>
        <taxon>Bacillati</taxon>
        <taxon>Chloroflexota</taxon>
        <taxon>Ktedonobacteria</taxon>
        <taxon>Ktedonobacterales</taxon>
        <taxon>Ktedonobacteraceae</taxon>
        <taxon>Ktedonobacter</taxon>
    </lineage>
</organism>
<dbReference type="InterPro" id="IPR020084">
    <property type="entry name" value="NUDIX_hydrolase_CS"/>
</dbReference>
<proteinExistence type="predicted"/>
<evidence type="ECO:0000256" key="3">
    <source>
        <dbReference type="ARBA" id="ARBA00022801"/>
    </source>
</evidence>
<dbReference type="PANTHER" id="PTHR11839:SF18">
    <property type="entry name" value="NUDIX HYDROLASE DOMAIN-CONTAINING PROTEIN"/>
    <property type="match status" value="1"/>
</dbReference>
<dbReference type="CDD" id="cd24157">
    <property type="entry name" value="NUDIX_GDPMK"/>
    <property type="match status" value="1"/>
</dbReference>
<dbReference type="EMBL" id="BNJG01000003">
    <property type="protein sequence ID" value="GHO59707.1"/>
    <property type="molecule type" value="Genomic_DNA"/>
</dbReference>
<dbReference type="InterPro" id="IPR000086">
    <property type="entry name" value="NUDIX_hydrolase_dom"/>
</dbReference>
<comment type="cofactor">
    <cofactor evidence="1">
        <name>Mg(2+)</name>
        <dbReference type="ChEBI" id="CHEBI:18420"/>
    </cofactor>
</comment>
<feature type="domain" description="Nudix hydrolase" evidence="4">
    <location>
        <begin position="44"/>
        <end position="182"/>
    </location>
</feature>
<keyword evidence="3" id="KW-0378">Hydrolase</keyword>
<dbReference type="NCBIfam" id="TIGR00052">
    <property type="entry name" value="nudix-type nucleoside diphosphatase, YffH/AdpP family"/>
    <property type="match status" value="1"/>
</dbReference>
<dbReference type="RefSeq" id="WP_201375871.1">
    <property type="nucleotide sequence ID" value="NZ_BNJG01000003.1"/>
</dbReference>
<dbReference type="PROSITE" id="PS51462">
    <property type="entry name" value="NUDIX"/>
    <property type="match status" value="1"/>
</dbReference>
<evidence type="ECO:0000259" key="4">
    <source>
        <dbReference type="PROSITE" id="PS51462"/>
    </source>
</evidence>
<name>A0ABQ3V418_9CHLR</name>
<evidence type="ECO:0000256" key="1">
    <source>
        <dbReference type="ARBA" id="ARBA00001946"/>
    </source>
</evidence>
<reference evidence="5 6" key="1">
    <citation type="journal article" date="2021" name="Int. J. Syst. Evol. Microbiol.">
        <title>Reticulibacter mediterranei gen. nov., sp. nov., within the new family Reticulibacteraceae fam. nov., and Ktedonospora formicarum gen. nov., sp. nov., Ktedonobacter robiniae sp. nov., Dictyobacter formicarum sp. nov. and Dictyobacter arantiisoli sp. nov., belonging to the class Ktedonobacteria.</title>
        <authorList>
            <person name="Yabe S."/>
            <person name="Zheng Y."/>
            <person name="Wang C.M."/>
            <person name="Sakai Y."/>
            <person name="Abe K."/>
            <person name="Yokota A."/>
            <person name="Donadio S."/>
            <person name="Cavaletti L."/>
            <person name="Monciardini P."/>
        </authorList>
    </citation>
    <scope>NUCLEOTIDE SEQUENCE [LARGE SCALE GENOMIC DNA]</scope>
    <source>
        <strain evidence="5 6">SOSP1-30</strain>
    </source>
</reference>
<dbReference type="InterPro" id="IPR015797">
    <property type="entry name" value="NUDIX_hydrolase-like_dom_sf"/>
</dbReference>
<protein>
    <submittedName>
        <fullName evidence="5">ADP-ribose pyrophosphatase</fullName>
    </submittedName>
</protein>
<dbReference type="InterPro" id="IPR004385">
    <property type="entry name" value="NDP_pyrophosphatase"/>
</dbReference>
<evidence type="ECO:0000313" key="6">
    <source>
        <dbReference type="Proteomes" id="UP000654345"/>
    </source>
</evidence>
<gene>
    <name evidence="5" type="primary">nudF</name>
    <name evidence="5" type="ORF">KSB_81820</name>
</gene>
<comment type="subunit">
    <text evidence="2">Homodimer.</text>
</comment>
<dbReference type="Pfam" id="PF00293">
    <property type="entry name" value="NUDIX"/>
    <property type="match status" value="1"/>
</dbReference>
<accession>A0ABQ3V418</accession>
<evidence type="ECO:0000256" key="2">
    <source>
        <dbReference type="ARBA" id="ARBA00011738"/>
    </source>
</evidence>
<comment type="caution">
    <text evidence="5">The sequence shown here is derived from an EMBL/GenBank/DDBJ whole genome shotgun (WGS) entry which is preliminary data.</text>
</comment>
<dbReference type="SUPFAM" id="SSF55811">
    <property type="entry name" value="Nudix"/>
    <property type="match status" value="1"/>
</dbReference>
<dbReference type="Gene3D" id="3.90.79.10">
    <property type="entry name" value="Nucleoside Triphosphate Pyrophosphohydrolase"/>
    <property type="match status" value="1"/>
</dbReference>
<sequence length="190" mass="21731">MRKVDIQQQRTTFDEKHFKIQEATLRFEKFNGQMSEPVQRLVFERGDSAAALLFNRDTQKVILINQFRYPTYEKGPGWLTEVVAGSINENEQPEACIRREIYEEIGYQVHDLTYIATFYVSPGGSSERIILYYAEVGNADQVAAGGGAAGEHEDIEQVELSLNELWSLLEQGKINDAKTLIAVQWLQRKQ</sequence>